<sequence>MPYIDESGTGERRVRGIFAKEPQAVFTPPSLSSSSFSLNLLISHTPPHTPLNLTCAFVTQASHPVSSPGEAHARLSKTQKTHSTGAHAPPRTNSTCSEPVFDEILSAKLLMSHGECRDVLHTRTFLIRLQEKSQSAQHLRCLCFQIKFEHFSSGLTDALRRSQNARKRTSPSGCPRGPSPNGSKSQQQGLRRRRRKAPVSANPQRQTRIVTPKGMMGVVGWVLLLLSSFMASVGSQKPPGLSVGVILGQTRQVSDQEIRPLRRPEDILDVSVITLRMNQTDPNSVITQMCELVSRTRLHGIVFADGTDQEAIAQILDFLSVQTQLPVLGVHGGSSMIMADKDEKSTFFQFGAALQQEALLMLAIMEEYDWHVFSIVTSKFPGYQEFISTLKITVDHSFVRWDLQSVVTLDAVDGDPNSKSHIALKRIQSPVILLYCSKDEAMYILEEARSLGLIGAGYIWIVSSLTTGNPDFTPEVYPLGMISVSYDDWEYPLEKRVRDGVVIISSAATSMLREKGELPEAQSSCYSTASDRSPGKLPPSALRRHMMHVWNEGRDLSFTPDGYQANPKLVVIVLNNERKWEKMGRWENGTLSLMFPVWPRYNAYGDEDADENHLSIVTLEEKPFVIVDNVDILTGTCMRNSVPCRKHVKLNSTSGGAYIKQCCKGFCIDILKKIARNVKFTYDLYLVTNGKHGKKINNMWNGMVGEVVYKKAVMAVGSLTINEERSEVIDFSVPFVETGISVMVSRSNGTVSPSAFLEPFSASVWVMMFVMLLIVTAIAVFLFEFISPLGFNRNLAQGKDPHGPSFTIGKAIWLLWGLVFNNSVPVQNPRGTTSKFIVSVWAFFAVIFLASYTANLAAFMIQEEFVDQVTGLSDKKFQSPYSYSPPFRFGTVPNGSTERNIRKNYPDMHQYMTKYHQTGVTDALVSLKTGKLDAFIYDAAVLNYMAGRDDGCKLVTIGSGYIFATTGYGIALQKGSYWKRHVDLAILSIIGDGEMEELEAQWLTGICHNEKNEVMSSQLDVDNMAGVFYMLATAMGLSILTFISEHLFYWRLRYCFTGVCSGRPGLLFTISRGIWSCIHGVHIDMKKKAPELDFSPQANMLHLLKSAKSLAMSSPKRNTVLLQPSILDVMSGKGNSLHSLPQKGPGLYSNAAGPQGFSSLSGRHKNLLNNAAPFPGQQQGPALQTSPSKPQLSITNDKARLPAQAGTASKPRTLWKKSVETLKTQPSVISPGPSSTPASGSGPPQMKSQRYLPEEPQHSDMSECSSRPPSHKDSDSMAARGGFKPISQLRKRGGGGGGGAGGGSGGNSGGGTGSRIYSIDSDQGSLQSASPYQRDSQGGGDDHSYPPEQFQPESTYSHTHTHQPDTPILQLSASLLHHSHSAEADLNSLKDKKYSTYTHSSSKDKSGGSFDAPFTAAGTQGGRPSHCRTCLTKLSGYSGLYTVRSPQARCDACAHLGNLYDISEDHLHSHYSHSHPHSGDMFTHYLPQSELDLVGEGDGLVSHLEASPSSPSPLPTSSSAQQLQLSRQHSYENVLPDGIPELHHLRGLSLPDRDRERELTLDEGAYANVLTMRSDRPYSSRSPPSPSPSHHHSLDIPLPLPRRSKSLLPDRPSHNPFLQSAPGTAQRDPASQAASRMPQRSSTHELYKQRMPLTLTLGNHGSHHINQHGSHIDQQVFYPQQEPPVVSYMVPPAASQPMSYVTAPRASSAGGNRPRLYRRMPSIESDV</sequence>
<evidence type="ECO:0000256" key="16">
    <source>
        <dbReference type="ARBA" id="ARBA00023303"/>
    </source>
</evidence>
<feature type="site" description="Interaction with the cone snail toxin Con-ikot-ikot" evidence="22">
    <location>
        <position position="902"/>
    </location>
</feature>
<feature type="binding site" evidence="21">
    <location>
        <position position="897"/>
    </location>
    <ligand>
        <name>L-glutamate</name>
        <dbReference type="ChEBI" id="CHEBI:29985"/>
    </ligand>
</feature>
<comment type="catalytic activity">
    <reaction evidence="19">
        <text>Na(+)(in) = Na(+)(out)</text>
        <dbReference type="Rhea" id="RHEA:34963"/>
        <dbReference type="ChEBI" id="CHEBI:29101"/>
    </reaction>
</comment>
<keyword evidence="8 24" id="KW-0770">Synapse</keyword>
<dbReference type="GO" id="GO:0045211">
    <property type="term" value="C:postsynaptic membrane"/>
    <property type="evidence" value="ECO:0007669"/>
    <property type="project" value="UniProtKB-SubCell"/>
</dbReference>
<feature type="binding site" evidence="21">
    <location>
        <position position="725"/>
    </location>
    <ligand>
        <name>L-glutamate</name>
        <dbReference type="ChEBI" id="CHEBI:29985"/>
    </ligand>
</feature>
<dbReference type="InterPro" id="IPR028082">
    <property type="entry name" value="Peripla_BP_I"/>
</dbReference>
<dbReference type="InterPro" id="IPR001508">
    <property type="entry name" value="Iono_Glu_rcpt_met"/>
</dbReference>
<evidence type="ECO:0000256" key="20">
    <source>
        <dbReference type="ARBA" id="ARBA00036634"/>
    </source>
</evidence>
<dbReference type="FunFam" id="3.40.50.2300:FF:000020">
    <property type="entry name" value="Glutamate receptor ionotropic, NMDA 2B, putative"/>
    <property type="match status" value="1"/>
</dbReference>
<dbReference type="GO" id="GO:0004972">
    <property type="term" value="F:NMDA glutamate receptor activity"/>
    <property type="evidence" value="ECO:0007669"/>
    <property type="project" value="UniProtKB-ARBA"/>
</dbReference>
<evidence type="ECO:0000256" key="15">
    <source>
        <dbReference type="ARBA" id="ARBA00023286"/>
    </source>
</evidence>
<feature type="compositionally biased region" description="Polar residues" evidence="25">
    <location>
        <begin position="1320"/>
        <end position="1336"/>
    </location>
</feature>
<keyword evidence="12 24" id="KW-0675">Receptor</keyword>
<dbReference type="Proteomes" id="UP000265180">
    <property type="component" value="Chromosome 1"/>
</dbReference>
<keyword evidence="15 24" id="KW-1071">Ligand-gated ion channel</keyword>
<keyword evidence="1 24" id="KW-0813">Transport</keyword>
<keyword evidence="16 24" id="KW-0407">Ion channel</keyword>
<dbReference type="CDD" id="cd13718">
    <property type="entry name" value="PBP2_iGluR_NMDA_Nr2"/>
    <property type="match status" value="1"/>
</dbReference>
<feature type="domain" description="Ionotropic glutamate receptor L-glutamate and glycine-binding" evidence="27">
    <location>
        <begin position="647"/>
        <end position="709"/>
    </location>
</feature>
<dbReference type="Pfam" id="PF10613">
    <property type="entry name" value="Lig_chan-Glu_bd"/>
    <property type="match status" value="1"/>
</dbReference>
<evidence type="ECO:0000256" key="11">
    <source>
        <dbReference type="ARBA" id="ARBA00023157"/>
    </source>
</evidence>
<keyword evidence="14 24" id="KW-0628">Postsynaptic cell membrane</keyword>
<evidence type="ECO:0000256" key="6">
    <source>
        <dbReference type="ARBA" id="ARBA00022842"/>
    </source>
</evidence>
<keyword evidence="11 23" id="KW-1015">Disulfide bond</keyword>
<organism evidence="28 29">
    <name type="scientific">Oryzias latipes</name>
    <name type="common">Japanese rice fish</name>
    <name type="synonym">Japanese killifish</name>
    <dbReference type="NCBI Taxonomy" id="8090"/>
    <lineage>
        <taxon>Eukaryota</taxon>
        <taxon>Metazoa</taxon>
        <taxon>Chordata</taxon>
        <taxon>Craniata</taxon>
        <taxon>Vertebrata</taxon>
        <taxon>Euteleostomi</taxon>
        <taxon>Actinopterygii</taxon>
        <taxon>Neopterygii</taxon>
        <taxon>Teleostei</taxon>
        <taxon>Neoteleostei</taxon>
        <taxon>Acanthomorphata</taxon>
        <taxon>Ovalentaria</taxon>
        <taxon>Atherinomorphae</taxon>
        <taxon>Beloniformes</taxon>
        <taxon>Adrianichthyidae</taxon>
        <taxon>Oryziinae</taxon>
        <taxon>Oryzias</taxon>
    </lineage>
</organism>
<feature type="site" description="Crucial to convey clamshell closure to channel opening" evidence="22">
    <location>
        <position position="869"/>
    </location>
</feature>
<keyword evidence="10 24" id="KW-0472">Membrane</keyword>
<name>A0A3P9KQG4_ORYLA</name>
<dbReference type="PANTHER" id="PTHR18966">
    <property type="entry name" value="IONOTROPIC GLUTAMATE RECEPTOR"/>
    <property type="match status" value="1"/>
</dbReference>
<feature type="region of interest" description="Disordered" evidence="25">
    <location>
        <begin position="159"/>
        <end position="207"/>
    </location>
</feature>
<evidence type="ECO:0000256" key="8">
    <source>
        <dbReference type="ARBA" id="ARBA00023018"/>
    </source>
</evidence>
<evidence type="ECO:0000256" key="10">
    <source>
        <dbReference type="ARBA" id="ARBA00023136"/>
    </source>
</evidence>
<feature type="region of interest" description="Disordered" evidence="25">
    <location>
        <begin position="66"/>
        <end position="96"/>
    </location>
</feature>
<keyword evidence="2 24" id="KW-1003">Cell membrane</keyword>
<dbReference type="InterPro" id="IPR018884">
    <property type="entry name" value="NMDAR2_C"/>
</dbReference>
<feature type="compositionally biased region" description="Gly residues" evidence="25">
    <location>
        <begin position="1294"/>
        <end position="1313"/>
    </location>
</feature>
<evidence type="ECO:0000256" key="7">
    <source>
        <dbReference type="ARBA" id="ARBA00022989"/>
    </source>
</evidence>
<evidence type="ECO:0000256" key="2">
    <source>
        <dbReference type="ARBA" id="ARBA00022475"/>
    </source>
</evidence>
<protein>
    <recommendedName>
        <fullName evidence="24">Glutamate receptor</fullName>
    </recommendedName>
</protein>
<dbReference type="Pfam" id="PF10565">
    <property type="entry name" value="NMDAR2_C"/>
    <property type="match status" value="1"/>
</dbReference>
<feature type="compositionally biased region" description="Low complexity" evidence="25">
    <location>
        <begin position="1230"/>
        <end position="1244"/>
    </location>
</feature>
<accession>A0A3P9KQG4</accession>
<evidence type="ECO:0000256" key="22">
    <source>
        <dbReference type="PIRSR" id="PIRSR601508-2"/>
    </source>
</evidence>
<feature type="region of interest" description="Disordered" evidence="25">
    <location>
        <begin position="1559"/>
        <end position="1644"/>
    </location>
</feature>
<feature type="compositionally biased region" description="Low complexity" evidence="25">
    <location>
        <begin position="1502"/>
        <end position="1528"/>
    </location>
</feature>
<comment type="function">
    <text evidence="24">Receptor for glutamate that functions as a ligand-gated ion channel in the central nervous system and plays an important role in excitatory synaptic transmission. L-glutamate acts as an excitatory neurotransmitter at many synapses in the central nervous system.</text>
</comment>
<evidence type="ECO:0000256" key="13">
    <source>
        <dbReference type="ARBA" id="ARBA00023180"/>
    </source>
</evidence>
<feature type="transmembrane region" description="Helical" evidence="24">
    <location>
        <begin position="836"/>
        <end position="858"/>
    </location>
</feature>
<dbReference type="GO" id="GO:0017146">
    <property type="term" value="C:NMDA selective glutamate receptor complex"/>
    <property type="evidence" value="ECO:0007669"/>
    <property type="project" value="UniProtKB-ARBA"/>
</dbReference>
<reference evidence="28" key="4">
    <citation type="submission" date="2025-09" db="UniProtKB">
        <authorList>
            <consortium name="Ensembl"/>
        </authorList>
    </citation>
    <scope>IDENTIFICATION</scope>
    <source>
        <strain evidence="28">HNI</strain>
    </source>
</reference>
<dbReference type="Gene3D" id="3.40.50.2300">
    <property type="match status" value="2"/>
</dbReference>
<evidence type="ECO:0000256" key="23">
    <source>
        <dbReference type="PIRSR" id="PIRSR601508-3"/>
    </source>
</evidence>
<keyword evidence="5" id="KW-0106">Calcium</keyword>
<feature type="transmembrane region" description="Helical" evidence="24">
    <location>
        <begin position="764"/>
        <end position="786"/>
    </location>
</feature>
<keyword evidence="9 24" id="KW-0406">Ion transport</keyword>
<proteinExistence type="inferred from homology"/>
<dbReference type="Pfam" id="PF01094">
    <property type="entry name" value="ANF_receptor"/>
    <property type="match status" value="1"/>
</dbReference>
<dbReference type="InterPro" id="IPR001320">
    <property type="entry name" value="Iontro_rcpt_C"/>
</dbReference>
<feature type="compositionally biased region" description="Polar residues" evidence="25">
    <location>
        <begin position="1632"/>
        <end position="1641"/>
    </location>
</feature>
<dbReference type="SUPFAM" id="SSF53822">
    <property type="entry name" value="Periplasmic binding protein-like I"/>
    <property type="match status" value="1"/>
</dbReference>
<dbReference type="FunFam" id="3.40.190.10:FF:000038">
    <property type="entry name" value="Putative glutamate receptor ionotropic NMDA 2B"/>
    <property type="match status" value="1"/>
</dbReference>
<dbReference type="InterPro" id="IPR015683">
    <property type="entry name" value="Ionotropic_Glu_rcpt"/>
</dbReference>
<dbReference type="SMART" id="SM00079">
    <property type="entry name" value="PBPe"/>
    <property type="match status" value="1"/>
</dbReference>
<dbReference type="FunFam" id="3.40.190.10:FF:000007">
    <property type="entry name" value="Putative glutamate receptor ionotropic NMDA 2B"/>
    <property type="match status" value="1"/>
</dbReference>
<reference key="1">
    <citation type="journal article" date="2007" name="Nature">
        <title>The medaka draft genome and insights into vertebrate genome evolution.</title>
        <authorList>
            <person name="Kasahara M."/>
            <person name="Naruse K."/>
            <person name="Sasaki S."/>
            <person name="Nakatani Y."/>
            <person name="Qu W."/>
            <person name="Ahsan B."/>
            <person name="Yamada T."/>
            <person name="Nagayasu Y."/>
            <person name="Doi K."/>
            <person name="Kasai Y."/>
            <person name="Jindo T."/>
            <person name="Kobayashi D."/>
            <person name="Shimada A."/>
            <person name="Toyoda A."/>
            <person name="Kuroki Y."/>
            <person name="Fujiyama A."/>
            <person name="Sasaki T."/>
            <person name="Shimizu A."/>
            <person name="Asakawa S."/>
            <person name="Shimizu N."/>
            <person name="Hashimoto S."/>
            <person name="Yang J."/>
            <person name="Lee Y."/>
            <person name="Matsushima K."/>
            <person name="Sugano S."/>
            <person name="Sakaizumi M."/>
            <person name="Narita T."/>
            <person name="Ohishi K."/>
            <person name="Haga S."/>
            <person name="Ohta F."/>
            <person name="Nomoto H."/>
            <person name="Nogata K."/>
            <person name="Morishita T."/>
            <person name="Endo T."/>
            <person name="Shin-I T."/>
            <person name="Takeda H."/>
            <person name="Morishita S."/>
            <person name="Kohara Y."/>
        </authorList>
    </citation>
    <scope>NUCLEOTIDE SEQUENCE [LARGE SCALE GENOMIC DNA]</scope>
    <source>
        <strain>Hd-rR</strain>
    </source>
</reference>
<keyword evidence="7 24" id="KW-1133">Transmembrane helix</keyword>
<dbReference type="InterPro" id="IPR001828">
    <property type="entry name" value="ANF_lig-bd_rcpt"/>
</dbReference>
<dbReference type="Gene3D" id="3.40.190.10">
    <property type="entry name" value="Periplasmic binding protein-like II"/>
    <property type="match status" value="3"/>
</dbReference>
<dbReference type="CDD" id="cd06378">
    <property type="entry name" value="PBP1_iGluR_NMDA_NR2"/>
    <property type="match status" value="1"/>
</dbReference>
<evidence type="ECO:0000256" key="18">
    <source>
        <dbReference type="ARBA" id="ARBA00034430"/>
    </source>
</evidence>
<evidence type="ECO:0000256" key="25">
    <source>
        <dbReference type="SAM" id="MobiDB-lite"/>
    </source>
</evidence>
<feature type="compositionally biased region" description="Polar residues" evidence="25">
    <location>
        <begin position="180"/>
        <end position="189"/>
    </location>
</feature>
<evidence type="ECO:0000256" key="14">
    <source>
        <dbReference type="ARBA" id="ARBA00023257"/>
    </source>
</evidence>
<dbReference type="Pfam" id="PF00060">
    <property type="entry name" value="Lig_chan"/>
    <property type="match status" value="1"/>
</dbReference>
<evidence type="ECO:0000256" key="21">
    <source>
        <dbReference type="PIRSR" id="PIRSR601508-1"/>
    </source>
</evidence>
<evidence type="ECO:0000259" key="26">
    <source>
        <dbReference type="SMART" id="SM00079"/>
    </source>
</evidence>
<evidence type="ECO:0000256" key="19">
    <source>
        <dbReference type="ARBA" id="ARBA00036239"/>
    </source>
</evidence>
<reference evidence="28 29" key="2">
    <citation type="submission" date="2017-04" db="EMBL/GenBank/DDBJ databases">
        <title>CpG methylation of centromeres and impact of large insertions on vertebrate speciation.</title>
        <authorList>
            <person name="Ichikawa K."/>
            <person name="Yoshimura J."/>
            <person name="Morishita S."/>
        </authorList>
    </citation>
    <scope>NUCLEOTIDE SEQUENCE</scope>
    <source>
        <strain evidence="28 29">HNI</strain>
    </source>
</reference>
<comment type="catalytic activity">
    <reaction evidence="20">
        <text>Ca(2+)(in) = Ca(2+)(out)</text>
        <dbReference type="Rhea" id="RHEA:29671"/>
        <dbReference type="ChEBI" id="CHEBI:29108"/>
    </reaction>
</comment>
<keyword evidence="4" id="KW-0732">Signal</keyword>
<dbReference type="SUPFAM" id="SSF53850">
    <property type="entry name" value="Periplasmic binding protein-like II"/>
    <property type="match status" value="1"/>
</dbReference>
<evidence type="ECO:0000256" key="3">
    <source>
        <dbReference type="ARBA" id="ARBA00022692"/>
    </source>
</evidence>
<evidence type="ECO:0000313" key="28">
    <source>
        <dbReference type="Ensembl" id="ENSORLP00020010612.1"/>
    </source>
</evidence>
<feature type="transmembrane region" description="Helical" evidence="24">
    <location>
        <begin position="1027"/>
        <end position="1050"/>
    </location>
</feature>
<evidence type="ECO:0000313" key="29">
    <source>
        <dbReference type="Proteomes" id="UP000265180"/>
    </source>
</evidence>
<feature type="region of interest" description="Disordered" evidence="25">
    <location>
        <begin position="1501"/>
        <end position="1528"/>
    </location>
</feature>
<keyword evidence="13" id="KW-0325">Glycoprotein</keyword>
<dbReference type="PRINTS" id="PR00177">
    <property type="entry name" value="NMDARECEPTOR"/>
</dbReference>
<feature type="domain" description="Ionotropic glutamate receptor C-terminal" evidence="26">
    <location>
        <begin position="639"/>
        <end position="1005"/>
    </location>
</feature>
<feature type="compositionally biased region" description="Basic and acidic residues" evidence="25">
    <location>
        <begin position="1252"/>
        <end position="1261"/>
    </location>
</feature>
<feature type="binding site" evidence="21">
    <location>
        <position position="896"/>
    </location>
    <ligand>
        <name>L-glutamate</name>
        <dbReference type="ChEBI" id="CHEBI:29985"/>
    </ligand>
</feature>
<dbReference type="InterPro" id="IPR019594">
    <property type="entry name" value="Glu/Gly-bd"/>
</dbReference>
<dbReference type="SMART" id="SM00918">
    <property type="entry name" value="Lig_chan-Glu_bd"/>
    <property type="match status" value="1"/>
</dbReference>
<evidence type="ECO:0000256" key="9">
    <source>
        <dbReference type="ARBA" id="ARBA00023065"/>
    </source>
</evidence>
<keyword evidence="3 24" id="KW-0812">Transmembrane</keyword>
<feature type="region of interest" description="Disordered" evidence="25">
    <location>
        <begin position="1138"/>
        <end position="1365"/>
    </location>
</feature>
<evidence type="ECO:0000256" key="4">
    <source>
        <dbReference type="ARBA" id="ARBA00022729"/>
    </source>
</evidence>
<evidence type="ECO:0000259" key="27">
    <source>
        <dbReference type="SMART" id="SM00918"/>
    </source>
</evidence>
<evidence type="ECO:0000256" key="24">
    <source>
        <dbReference type="RuleBase" id="RU367118"/>
    </source>
</evidence>
<dbReference type="Ensembl" id="ENSORLT00020031410.1">
    <property type="protein sequence ID" value="ENSORLP00020010612.1"/>
    <property type="gene ID" value="ENSORLG00020011540.1"/>
</dbReference>
<evidence type="ECO:0000256" key="17">
    <source>
        <dbReference type="ARBA" id="ARBA00034104"/>
    </source>
</evidence>
<evidence type="ECO:0000256" key="5">
    <source>
        <dbReference type="ARBA" id="ARBA00022837"/>
    </source>
</evidence>
<keyword evidence="6" id="KW-0460">Magnesium</keyword>
<comment type="similarity">
    <text evidence="24">Belongs to the glutamate-gated ion channel (TC 1.A.10.1) family.</text>
</comment>
<feature type="binding site" evidence="21">
    <location>
        <position position="720"/>
    </location>
    <ligand>
        <name>L-glutamate</name>
        <dbReference type="ChEBI" id="CHEBI:29985"/>
    </ligand>
</feature>
<feature type="binding site" evidence="21">
    <location>
        <position position="938"/>
    </location>
    <ligand>
        <name>L-glutamate</name>
        <dbReference type="ChEBI" id="CHEBI:29985"/>
    </ligand>
</feature>
<reference evidence="28" key="3">
    <citation type="submission" date="2025-08" db="UniProtKB">
        <authorList>
            <consortium name="Ensembl"/>
        </authorList>
    </citation>
    <scope>IDENTIFICATION</scope>
    <source>
        <strain evidence="28">HNI</strain>
    </source>
</reference>
<comment type="subcellular location">
    <subcellularLocation>
        <location evidence="17 24">Postsynaptic cell membrane</location>
        <topology evidence="17 24">Multi-pass membrane protein</topology>
    </subcellularLocation>
</comment>
<feature type="compositionally biased region" description="Polar residues" evidence="25">
    <location>
        <begin position="1176"/>
        <end position="1196"/>
    </location>
</feature>
<comment type="catalytic activity">
    <reaction evidence="18">
        <text>K(+)(in) = K(+)(out)</text>
        <dbReference type="Rhea" id="RHEA:29463"/>
        <dbReference type="ChEBI" id="CHEBI:29103"/>
    </reaction>
</comment>
<evidence type="ECO:0000256" key="12">
    <source>
        <dbReference type="ARBA" id="ARBA00023170"/>
    </source>
</evidence>
<evidence type="ECO:0000256" key="1">
    <source>
        <dbReference type="ARBA" id="ARBA00022448"/>
    </source>
</evidence>
<feature type="disulfide bond" evidence="23">
    <location>
        <begin position="952"/>
        <end position="1007"/>
    </location>
</feature>